<sequence length="78" mass="8459">MAGCQKCSRDLVLANAHKPVVKHPNGFLSFRDLSVGETLWLPDKWFSGELDALPLAYFAALPHPDGVTPTTVHVTTTA</sequence>
<evidence type="ECO:0000313" key="1">
    <source>
        <dbReference type="EMBL" id="KKK86883.1"/>
    </source>
</evidence>
<dbReference type="AlphaFoldDB" id="A0A0F8YZP4"/>
<comment type="caution">
    <text evidence="1">The sequence shown here is derived from an EMBL/GenBank/DDBJ whole genome shotgun (WGS) entry which is preliminary data.</text>
</comment>
<protein>
    <submittedName>
        <fullName evidence="1">Uncharacterized protein</fullName>
    </submittedName>
</protein>
<proteinExistence type="predicted"/>
<accession>A0A0F8YZP4</accession>
<organism evidence="1">
    <name type="scientific">marine sediment metagenome</name>
    <dbReference type="NCBI Taxonomy" id="412755"/>
    <lineage>
        <taxon>unclassified sequences</taxon>
        <taxon>metagenomes</taxon>
        <taxon>ecological metagenomes</taxon>
    </lineage>
</organism>
<dbReference type="EMBL" id="LAZR01050654">
    <property type="protein sequence ID" value="KKK86883.1"/>
    <property type="molecule type" value="Genomic_DNA"/>
</dbReference>
<reference evidence="1" key="1">
    <citation type="journal article" date="2015" name="Nature">
        <title>Complex archaea that bridge the gap between prokaryotes and eukaryotes.</title>
        <authorList>
            <person name="Spang A."/>
            <person name="Saw J.H."/>
            <person name="Jorgensen S.L."/>
            <person name="Zaremba-Niedzwiedzka K."/>
            <person name="Martijn J."/>
            <person name="Lind A.E."/>
            <person name="van Eijk R."/>
            <person name="Schleper C."/>
            <person name="Guy L."/>
            <person name="Ettema T.J."/>
        </authorList>
    </citation>
    <scope>NUCLEOTIDE SEQUENCE</scope>
</reference>
<feature type="non-terminal residue" evidence="1">
    <location>
        <position position="78"/>
    </location>
</feature>
<name>A0A0F8YZP4_9ZZZZ</name>
<gene>
    <name evidence="1" type="ORF">LCGC14_2758810</name>
</gene>